<dbReference type="EMBL" id="UGFG01000001">
    <property type="protein sequence ID" value="STM39121.1"/>
    <property type="molecule type" value="Genomic_DNA"/>
</dbReference>
<dbReference type="Proteomes" id="UP000254429">
    <property type="component" value="Unassembled WGS sequence"/>
</dbReference>
<protein>
    <submittedName>
        <fullName evidence="2">Putative cytoplasmic protein</fullName>
    </submittedName>
</protein>
<sequence>MSHLDEVIARVDAAIEESVIAHMNELLIALSDDAELSREDRYTQQQRLRTAIAHHGRKHKEDMEARHETVNQRRHHPLIKMSVWLPTRRQPQVKLRHKLGRTTPVVVRHDCGRYPASDRQSADWRPVQQ</sequence>
<evidence type="ECO:0000256" key="1">
    <source>
        <dbReference type="SAM" id="MobiDB-lite"/>
    </source>
</evidence>
<proteinExistence type="predicted"/>
<dbReference type="AlphaFoldDB" id="A0A377DTJ3"/>
<evidence type="ECO:0000313" key="3">
    <source>
        <dbReference type="Proteomes" id="UP000254429"/>
    </source>
</evidence>
<name>A0A377DTJ3_ECOLX</name>
<gene>
    <name evidence="2" type="primary">ydcY</name>
    <name evidence="2" type="ORF">NCTC8500_02920</name>
</gene>
<accession>A0A377DTJ3</accession>
<feature type="compositionally biased region" description="Basic and acidic residues" evidence="1">
    <location>
        <begin position="59"/>
        <end position="71"/>
    </location>
</feature>
<reference evidence="2 3" key="1">
    <citation type="submission" date="2018-06" db="EMBL/GenBank/DDBJ databases">
        <authorList>
            <consortium name="Pathogen Informatics"/>
            <person name="Doyle S."/>
        </authorList>
    </citation>
    <scope>NUCLEOTIDE SEQUENCE [LARGE SCALE GENOMIC DNA]</scope>
    <source>
        <strain evidence="2 3">NCTC8500</strain>
    </source>
</reference>
<organism evidence="2 3">
    <name type="scientific">Escherichia coli</name>
    <dbReference type="NCBI Taxonomy" id="562"/>
    <lineage>
        <taxon>Bacteria</taxon>
        <taxon>Pseudomonadati</taxon>
        <taxon>Pseudomonadota</taxon>
        <taxon>Gammaproteobacteria</taxon>
        <taxon>Enterobacterales</taxon>
        <taxon>Enterobacteriaceae</taxon>
        <taxon>Escherichia</taxon>
    </lineage>
</organism>
<evidence type="ECO:0000313" key="2">
    <source>
        <dbReference type="EMBL" id="STM39121.1"/>
    </source>
</evidence>
<dbReference type="InterPro" id="IPR019671">
    <property type="entry name" value="DUF2526"/>
</dbReference>
<dbReference type="Pfam" id="PF10735">
    <property type="entry name" value="DUF2526"/>
    <property type="match status" value="1"/>
</dbReference>
<feature type="region of interest" description="Disordered" evidence="1">
    <location>
        <begin position="54"/>
        <end position="73"/>
    </location>
</feature>